<proteinExistence type="predicted"/>
<evidence type="ECO:0000313" key="2">
    <source>
        <dbReference type="Proteomes" id="UP000287447"/>
    </source>
</evidence>
<accession>A0A3S2VLW1</accession>
<name>A0A3S2VLW1_9PROT</name>
<dbReference type="PANTHER" id="PTHR35841">
    <property type="entry name" value="PHOSPHONATES-BINDING PERIPLASMIC PROTEIN"/>
    <property type="match status" value="1"/>
</dbReference>
<sequence>MAKDCARVSRDRIRGCWAVPKGLRGGCVTRTGCQRPGTCRSVNCLAILVFLLVVFNSGGGVASARVLVLGSISLDPVGVVRVSQPFVDYLAEKLSSYGIKRGEVAVADSVAGMASLMREKKVDLLIDSSVTALLVNERAGSKFLLRRWKDGRDAYRSVVVVRQDSRFNFLSDLVGETVALEESFSTSGFMLPVLGMASSGLRLVPLDGLAQVPPPDAVGYVMGYDSETQMTWVERNQVAAAGLAENDFKQLAKSALVPLRVVYTSPIVPYDVVVYGKHLDHGLVSRIRAILLSAHDTREGANTLDGFDQTTMFDEIPAELLRNVTTFGPELTRLLEGGAE</sequence>
<dbReference type="Gene3D" id="3.40.190.10">
    <property type="entry name" value="Periplasmic binding protein-like II"/>
    <property type="match status" value="2"/>
</dbReference>
<gene>
    <name evidence="1" type="ORF">EOI86_10925</name>
</gene>
<comment type="caution">
    <text evidence="1">The sequence shown here is derived from an EMBL/GenBank/DDBJ whole genome shotgun (WGS) entry which is preliminary data.</text>
</comment>
<reference evidence="2" key="1">
    <citation type="submission" date="2019-01" db="EMBL/GenBank/DDBJ databases">
        <title>Gri0909 isolated from a small marine red alga.</title>
        <authorList>
            <person name="Kim J."/>
            <person name="Jeong S.E."/>
            <person name="Jeon C.O."/>
        </authorList>
    </citation>
    <scope>NUCLEOTIDE SEQUENCE [LARGE SCALE GENOMIC DNA]</scope>
    <source>
        <strain evidence="2">Gri0909</strain>
    </source>
</reference>
<protein>
    <submittedName>
        <fullName evidence="1">Phosphate/phosphite/phosphonate ABC transporter substrate-binding protein</fullName>
    </submittedName>
</protein>
<dbReference type="Pfam" id="PF12974">
    <property type="entry name" value="Phosphonate-bd"/>
    <property type="match status" value="1"/>
</dbReference>
<organism evidence="1 2">
    <name type="scientific">Hwanghaeella grinnelliae</name>
    <dbReference type="NCBI Taxonomy" id="2500179"/>
    <lineage>
        <taxon>Bacteria</taxon>
        <taxon>Pseudomonadati</taxon>
        <taxon>Pseudomonadota</taxon>
        <taxon>Alphaproteobacteria</taxon>
        <taxon>Rhodospirillales</taxon>
        <taxon>Rhodospirillaceae</taxon>
        <taxon>Hwanghaeella</taxon>
    </lineage>
</organism>
<dbReference type="AlphaFoldDB" id="A0A3S2VLW1"/>
<keyword evidence="2" id="KW-1185">Reference proteome</keyword>
<evidence type="ECO:0000313" key="1">
    <source>
        <dbReference type="EMBL" id="RVU35774.1"/>
    </source>
</evidence>
<dbReference type="EMBL" id="SADE01000002">
    <property type="protein sequence ID" value="RVU35774.1"/>
    <property type="molecule type" value="Genomic_DNA"/>
</dbReference>
<dbReference type="Proteomes" id="UP000287447">
    <property type="component" value="Unassembled WGS sequence"/>
</dbReference>
<dbReference type="SUPFAM" id="SSF53850">
    <property type="entry name" value="Periplasmic binding protein-like II"/>
    <property type="match status" value="1"/>
</dbReference>
<dbReference type="PANTHER" id="PTHR35841:SF1">
    <property type="entry name" value="PHOSPHONATES-BINDING PERIPLASMIC PROTEIN"/>
    <property type="match status" value="1"/>
</dbReference>